<sequence>MAPTVDRDALSNRILPQITLSNGSATSLTAPPPSATPESATASERAQQRFAVTGNAIITGGAGTLGFAAARALLEHGLAGLDIYDVNPASAQGAIDALAAEFPGARIRTTKIDITDEAALEHAVAATALELGSVDSLLCFAGVVDCTHAIDMTAAQWRRTLDINTTGSFLCAQAVARQMIAQGTRGSIVFTASISGHRVNFPQPQVSYNVSKSAVLTLKNCLAAEWARYGIRVNSISPGYMDTILNEGEGLSSTRQVWNERNPMGRMGTPSELTGVVVFLTSTASSYVNGADIVCDGGQVLF</sequence>
<dbReference type="EMBL" id="JBFCZG010000009">
    <property type="protein sequence ID" value="KAL3418533.1"/>
    <property type="molecule type" value="Genomic_DNA"/>
</dbReference>
<dbReference type="InterPro" id="IPR020904">
    <property type="entry name" value="Sc_DH/Rdtase_CS"/>
</dbReference>
<reference evidence="5 6" key="1">
    <citation type="submission" date="2024-06" db="EMBL/GenBank/DDBJ databases">
        <title>Complete genome of Phlyctema vagabunda strain 19-DSS-EL-015.</title>
        <authorList>
            <person name="Fiorenzani C."/>
        </authorList>
    </citation>
    <scope>NUCLEOTIDE SEQUENCE [LARGE SCALE GENOMIC DNA]</scope>
    <source>
        <strain evidence="5 6">19-DSS-EL-015</strain>
    </source>
</reference>
<accession>A0ABR4P5E4</accession>
<comment type="caution">
    <text evidence="5">The sequence shown here is derived from an EMBL/GenBank/DDBJ whole genome shotgun (WGS) entry which is preliminary data.</text>
</comment>
<dbReference type="InterPro" id="IPR036291">
    <property type="entry name" value="NAD(P)-bd_dom_sf"/>
</dbReference>
<comment type="similarity">
    <text evidence="1">Belongs to the short-chain dehydrogenases/reductases (SDR) family.</text>
</comment>
<feature type="region of interest" description="Disordered" evidence="4">
    <location>
        <begin position="22"/>
        <end position="44"/>
    </location>
</feature>
<dbReference type="PANTHER" id="PTHR43008:SF4">
    <property type="entry name" value="CHAIN DEHYDROGENASE, PUTATIVE (AFU_ORTHOLOGUE AFUA_4G08710)-RELATED"/>
    <property type="match status" value="1"/>
</dbReference>
<dbReference type="Proteomes" id="UP001629113">
    <property type="component" value="Unassembled WGS sequence"/>
</dbReference>
<protein>
    <submittedName>
        <fullName evidence="5">NADP-dependent mannitol dehydrogenase 2</fullName>
    </submittedName>
</protein>
<keyword evidence="2" id="KW-0521">NADP</keyword>
<name>A0ABR4P5E4_9HELO</name>
<keyword evidence="3" id="KW-0560">Oxidoreductase</keyword>
<proteinExistence type="inferred from homology"/>
<dbReference type="PROSITE" id="PS00061">
    <property type="entry name" value="ADH_SHORT"/>
    <property type="match status" value="1"/>
</dbReference>
<gene>
    <name evidence="5" type="ORF">PVAG01_10248</name>
</gene>
<dbReference type="SUPFAM" id="SSF51735">
    <property type="entry name" value="NAD(P)-binding Rossmann-fold domains"/>
    <property type="match status" value="1"/>
</dbReference>
<keyword evidence="6" id="KW-1185">Reference proteome</keyword>
<dbReference type="PRINTS" id="PR00081">
    <property type="entry name" value="GDHRDH"/>
</dbReference>
<evidence type="ECO:0000256" key="1">
    <source>
        <dbReference type="ARBA" id="ARBA00006484"/>
    </source>
</evidence>
<evidence type="ECO:0000313" key="5">
    <source>
        <dbReference type="EMBL" id="KAL3418533.1"/>
    </source>
</evidence>
<evidence type="ECO:0000256" key="4">
    <source>
        <dbReference type="SAM" id="MobiDB-lite"/>
    </source>
</evidence>
<organism evidence="5 6">
    <name type="scientific">Phlyctema vagabunda</name>
    <dbReference type="NCBI Taxonomy" id="108571"/>
    <lineage>
        <taxon>Eukaryota</taxon>
        <taxon>Fungi</taxon>
        <taxon>Dikarya</taxon>
        <taxon>Ascomycota</taxon>
        <taxon>Pezizomycotina</taxon>
        <taxon>Leotiomycetes</taxon>
        <taxon>Helotiales</taxon>
        <taxon>Dermateaceae</taxon>
        <taxon>Phlyctema</taxon>
    </lineage>
</organism>
<evidence type="ECO:0000256" key="2">
    <source>
        <dbReference type="ARBA" id="ARBA00022857"/>
    </source>
</evidence>
<dbReference type="Pfam" id="PF13561">
    <property type="entry name" value="adh_short_C2"/>
    <property type="match status" value="1"/>
</dbReference>
<dbReference type="InterPro" id="IPR002347">
    <property type="entry name" value="SDR_fam"/>
</dbReference>
<dbReference type="PANTHER" id="PTHR43008">
    <property type="entry name" value="BENZIL REDUCTASE"/>
    <property type="match status" value="1"/>
</dbReference>
<evidence type="ECO:0000256" key="3">
    <source>
        <dbReference type="ARBA" id="ARBA00023002"/>
    </source>
</evidence>
<dbReference type="Gene3D" id="3.40.50.720">
    <property type="entry name" value="NAD(P)-binding Rossmann-like Domain"/>
    <property type="match status" value="1"/>
</dbReference>
<evidence type="ECO:0000313" key="6">
    <source>
        <dbReference type="Proteomes" id="UP001629113"/>
    </source>
</evidence>